<evidence type="ECO:0000313" key="3">
    <source>
        <dbReference type="Proteomes" id="UP000824755"/>
    </source>
</evidence>
<dbReference type="InterPro" id="IPR031982">
    <property type="entry name" value="PilE-like"/>
</dbReference>
<protein>
    <submittedName>
        <fullName evidence="2">Type IV pilin protein</fullName>
    </submittedName>
</protein>
<evidence type="ECO:0000313" key="2">
    <source>
        <dbReference type="EMBL" id="QYR52532.1"/>
    </source>
</evidence>
<dbReference type="NCBIfam" id="TIGR02532">
    <property type="entry name" value="IV_pilin_GFxxxE"/>
    <property type="match status" value="1"/>
</dbReference>
<dbReference type="PANTHER" id="PTHR30093:SF47">
    <property type="entry name" value="TYPE IV PILUS NON-CORE MINOR PILIN PILE"/>
    <property type="match status" value="1"/>
</dbReference>
<dbReference type="Pfam" id="PF07963">
    <property type="entry name" value="N_methyl"/>
    <property type="match status" value="1"/>
</dbReference>
<accession>A0ABX8WN25</accession>
<reference evidence="2 3" key="1">
    <citation type="submission" date="2021-08" db="EMBL/GenBank/DDBJ databases">
        <title>Lysobacter sp. strain CJ11 Genome sequencing and assembly.</title>
        <authorList>
            <person name="Kim I."/>
        </authorList>
    </citation>
    <scope>NUCLEOTIDE SEQUENCE [LARGE SCALE GENOMIC DNA]</scope>
    <source>
        <strain evidence="2 3">CJ11</strain>
    </source>
</reference>
<dbReference type="RefSeq" id="WP_220379317.1">
    <property type="nucleotide sequence ID" value="NZ_CP080544.1"/>
</dbReference>
<dbReference type="PANTHER" id="PTHR30093">
    <property type="entry name" value="GENERAL SECRETION PATHWAY PROTEIN G"/>
    <property type="match status" value="1"/>
</dbReference>
<dbReference type="InterPro" id="IPR045584">
    <property type="entry name" value="Pilin-like"/>
</dbReference>
<keyword evidence="1" id="KW-0472">Membrane</keyword>
<gene>
    <name evidence="2" type="ORF">H8L67_08020</name>
</gene>
<dbReference type="Gene3D" id="3.30.700.10">
    <property type="entry name" value="Glycoprotein, Type 4 Pilin"/>
    <property type="match status" value="1"/>
</dbReference>
<dbReference type="Pfam" id="PF16732">
    <property type="entry name" value="ComP_DUS"/>
    <property type="match status" value="1"/>
</dbReference>
<organism evidence="2 3">
    <name type="scientific">Lysobacter soyae</name>
    <dbReference type="NCBI Taxonomy" id="2764185"/>
    <lineage>
        <taxon>Bacteria</taxon>
        <taxon>Pseudomonadati</taxon>
        <taxon>Pseudomonadota</taxon>
        <taxon>Gammaproteobacteria</taxon>
        <taxon>Lysobacterales</taxon>
        <taxon>Lysobacteraceae</taxon>
        <taxon>Lysobacter</taxon>
    </lineage>
</organism>
<keyword evidence="1" id="KW-1133">Transmembrane helix</keyword>
<evidence type="ECO:0000256" key="1">
    <source>
        <dbReference type="SAM" id="Phobius"/>
    </source>
</evidence>
<dbReference type="SUPFAM" id="SSF54523">
    <property type="entry name" value="Pili subunits"/>
    <property type="match status" value="1"/>
</dbReference>
<dbReference type="EMBL" id="CP080544">
    <property type="protein sequence ID" value="QYR52532.1"/>
    <property type="molecule type" value="Genomic_DNA"/>
</dbReference>
<sequence length="138" mass="14611">MFASKQSRIAGFTLVELMIVVAIIAILGSIAYPSYVEHVRKTRRAAAAGCMLEATQFMERYYTTNMTYAGAALPNLGCMGEVAQFYTVGLTAAATATAFTMRAVPTAAQNDARCGTLTIDQKGTKTKSGTAASVAECF</sequence>
<keyword evidence="3" id="KW-1185">Reference proteome</keyword>
<proteinExistence type="predicted"/>
<keyword evidence="1" id="KW-0812">Transmembrane</keyword>
<name>A0ABX8WN25_9GAMM</name>
<feature type="transmembrane region" description="Helical" evidence="1">
    <location>
        <begin position="12"/>
        <end position="35"/>
    </location>
</feature>
<dbReference type="InterPro" id="IPR012902">
    <property type="entry name" value="N_methyl_site"/>
</dbReference>
<dbReference type="Proteomes" id="UP000824755">
    <property type="component" value="Chromosome"/>
</dbReference>
<dbReference type="PROSITE" id="PS00409">
    <property type="entry name" value="PROKAR_NTER_METHYL"/>
    <property type="match status" value="1"/>
</dbReference>